<protein>
    <recommendedName>
        <fullName evidence="3">lipoate--protein ligase</fullName>
        <ecNumber evidence="3">6.3.1.20</ecNumber>
    </recommendedName>
</protein>
<accession>A0ABS5BI00</accession>
<keyword evidence="4" id="KW-0436">Ligase</keyword>
<dbReference type="InterPro" id="IPR004143">
    <property type="entry name" value="BPL_LPL_catalytic"/>
</dbReference>
<sequence length="227" mass="26539">MINIIDIFRQKGVELSFSGRNDLILDGKKVSGSSFIQNNNGMVMHGTLLYDCDIDTMVRCITPNNEKLVSKGIKSVSSRVVNLNKYLKDISQDELINYLEQKMSKKEYFLSSEEVSLVQEKSKKYSSKEWLYFQHPPYSKVLKKRFEWGNMEILLDLNNGEIKKMSLIGDFFHKEDNLSFFIEKFHNIKYNEKSLKKVLNQVDINDYILNANNKDFLSLLKEGILYF</sequence>
<keyword evidence="5" id="KW-0547">Nucleotide-binding</keyword>
<evidence type="ECO:0000256" key="4">
    <source>
        <dbReference type="ARBA" id="ARBA00022598"/>
    </source>
</evidence>
<evidence type="ECO:0000256" key="3">
    <source>
        <dbReference type="ARBA" id="ARBA00012367"/>
    </source>
</evidence>
<gene>
    <name evidence="9" type="ORF">FEF22_000160</name>
</gene>
<evidence type="ECO:0000313" key="10">
    <source>
        <dbReference type="Proteomes" id="UP001192346"/>
    </source>
</evidence>
<evidence type="ECO:0000256" key="6">
    <source>
        <dbReference type="ARBA" id="ARBA00022840"/>
    </source>
</evidence>
<dbReference type="InterPro" id="IPR019491">
    <property type="entry name" value="Lipoate_protein_ligase_C"/>
</dbReference>
<dbReference type="SUPFAM" id="SSF55681">
    <property type="entry name" value="Class II aaRS and biotin synthetases"/>
    <property type="match status" value="1"/>
</dbReference>
<dbReference type="PROSITE" id="PS51733">
    <property type="entry name" value="BPL_LPL_CATALYTIC"/>
    <property type="match status" value="1"/>
</dbReference>
<dbReference type="Pfam" id="PF10437">
    <property type="entry name" value="Lip_prot_lig_C"/>
    <property type="match status" value="1"/>
</dbReference>
<evidence type="ECO:0000256" key="7">
    <source>
        <dbReference type="ARBA" id="ARBA00048037"/>
    </source>
</evidence>
<proteinExistence type="predicted"/>
<name>A0ABS5BI00_9MOLU</name>
<dbReference type="InterPro" id="IPR004562">
    <property type="entry name" value="LipoylTrfase_LipoateP_Ligase"/>
</dbReference>
<dbReference type="Pfam" id="PF21948">
    <property type="entry name" value="LplA-B_cat"/>
    <property type="match status" value="1"/>
</dbReference>
<dbReference type="SUPFAM" id="SSF82649">
    <property type="entry name" value="SufE/NifU"/>
    <property type="match status" value="1"/>
</dbReference>
<dbReference type="PANTHER" id="PTHR12561">
    <property type="entry name" value="LIPOATE-PROTEIN LIGASE"/>
    <property type="match status" value="1"/>
</dbReference>
<comment type="pathway">
    <text evidence="1">Protein modification; protein lipoylation via exogenous pathway; protein N(6)-(lipoyl)lysine from lipoate: step 2/2.</text>
</comment>
<keyword evidence="6" id="KW-0067">ATP-binding</keyword>
<reference evidence="9" key="1">
    <citation type="submission" date="2019-10" db="EMBL/GenBank/DDBJ databases">
        <title>Whole Genome Sequencing and Characterization of Texas Phoenix Palm Decline Phytoplasma Belongs to Lethal Yellowing (16SrIV) Group.</title>
        <authorList>
            <person name="Bao M."/>
        </authorList>
    </citation>
    <scope>NUCLEOTIDE SEQUENCE [LARGE SCALE GENOMIC DNA]</scope>
    <source>
        <strain evidence="9">ACPD</strain>
    </source>
</reference>
<comment type="caution">
    <text evidence="9">The sequence shown here is derived from an EMBL/GenBank/DDBJ whole genome shotgun (WGS) entry which is preliminary data.</text>
</comment>
<evidence type="ECO:0000313" key="9">
    <source>
        <dbReference type="EMBL" id="MBP3059205.1"/>
    </source>
</evidence>
<dbReference type="EMBL" id="VBRA02000002">
    <property type="protein sequence ID" value="MBP3059205.1"/>
    <property type="molecule type" value="Genomic_DNA"/>
</dbReference>
<dbReference type="Gene3D" id="3.30.390.50">
    <property type="entry name" value="CO dehydrogenase flavoprotein, C-terminal domain"/>
    <property type="match status" value="1"/>
</dbReference>
<comment type="catalytic activity">
    <reaction evidence="7">
        <text>L-lysyl-[lipoyl-carrier protein] + (R)-lipoate + ATP = N(6)-[(R)-lipoyl]-L-lysyl-[lipoyl-carrier protein] + AMP + diphosphate + H(+)</text>
        <dbReference type="Rhea" id="RHEA:49288"/>
        <dbReference type="Rhea" id="RHEA-COMP:10500"/>
        <dbReference type="Rhea" id="RHEA-COMP:10502"/>
        <dbReference type="ChEBI" id="CHEBI:15378"/>
        <dbReference type="ChEBI" id="CHEBI:29969"/>
        <dbReference type="ChEBI" id="CHEBI:30616"/>
        <dbReference type="ChEBI" id="CHEBI:33019"/>
        <dbReference type="ChEBI" id="CHEBI:83088"/>
        <dbReference type="ChEBI" id="CHEBI:83099"/>
        <dbReference type="ChEBI" id="CHEBI:456215"/>
        <dbReference type="EC" id="6.3.1.20"/>
    </reaction>
</comment>
<evidence type="ECO:0000259" key="8">
    <source>
        <dbReference type="PROSITE" id="PS51733"/>
    </source>
</evidence>
<organism evidence="9 10">
    <name type="scientific">Texas Phoenix palm phytoplasma</name>
    <dbReference type="NCBI Taxonomy" id="176709"/>
    <lineage>
        <taxon>Bacteria</taxon>
        <taxon>Bacillati</taxon>
        <taxon>Mycoplasmatota</taxon>
        <taxon>Mollicutes</taxon>
        <taxon>Acholeplasmatales</taxon>
        <taxon>Acholeplasmataceae</taxon>
        <taxon>Candidatus Phytoplasma</taxon>
        <taxon>16SrIV (Coconut lethal yellows group)</taxon>
    </lineage>
</organism>
<dbReference type="EC" id="6.3.1.20" evidence="3"/>
<dbReference type="PANTHER" id="PTHR12561:SF3">
    <property type="entry name" value="LIPOYLTRANSFERASE 1, MITOCHONDRIAL"/>
    <property type="match status" value="1"/>
</dbReference>
<evidence type="ECO:0000256" key="2">
    <source>
        <dbReference type="ARBA" id="ARBA00005124"/>
    </source>
</evidence>
<dbReference type="Proteomes" id="UP001192346">
    <property type="component" value="Unassembled WGS sequence"/>
</dbReference>
<dbReference type="Gene3D" id="3.30.930.10">
    <property type="entry name" value="Bira Bifunctional Protein, Domain 2"/>
    <property type="match status" value="1"/>
</dbReference>
<comment type="pathway">
    <text evidence="2">Protein modification; protein lipoylation via exogenous pathway; protein N(6)-(lipoyl)lysine from lipoate: step 1/2.</text>
</comment>
<evidence type="ECO:0000256" key="1">
    <source>
        <dbReference type="ARBA" id="ARBA00005085"/>
    </source>
</evidence>
<feature type="domain" description="BPL/LPL catalytic" evidence="8">
    <location>
        <begin position="1"/>
        <end position="111"/>
    </location>
</feature>
<keyword evidence="10" id="KW-1185">Reference proteome</keyword>
<evidence type="ECO:0000256" key="5">
    <source>
        <dbReference type="ARBA" id="ARBA00022741"/>
    </source>
</evidence>
<dbReference type="InterPro" id="IPR045864">
    <property type="entry name" value="aa-tRNA-synth_II/BPL/LPL"/>
</dbReference>